<comment type="caution">
    <text evidence="5">The sequence shown here is derived from an EMBL/GenBank/DDBJ whole genome shotgun (WGS) entry which is preliminary data.</text>
</comment>
<evidence type="ECO:0000256" key="3">
    <source>
        <dbReference type="ARBA" id="ARBA00022801"/>
    </source>
</evidence>
<reference evidence="5 6" key="1">
    <citation type="submission" date="2020-04" db="EMBL/GenBank/DDBJ databases">
        <title>Bacillus sp. UniB3 isolated from commercial digestive syrup.</title>
        <authorList>
            <person name="Thorat V."/>
            <person name="Kirdat K."/>
            <person name="Tiwarekar B."/>
            <person name="Yadav A."/>
        </authorList>
    </citation>
    <scope>NUCLEOTIDE SEQUENCE [LARGE SCALE GENOMIC DNA]</scope>
    <source>
        <strain evidence="5 6">UniB3</strain>
    </source>
</reference>
<dbReference type="Pfam" id="PF03575">
    <property type="entry name" value="Peptidase_S51"/>
    <property type="match status" value="1"/>
</dbReference>
<dbReference type="CDD" id="cd03129">
    <property type="entry name" value="GAT1_Peptidase_E_like"/>
    <property type="match status" value="1"/>
</dbReference>
<dbReference type="Gene3D" id="3.40.50.880">
    <property type="match status" value="1"/>
</dbReference>
<comment type="similarity">
    <text evidence="1">Belongs to the peptidase S51 family.</text>
</comment>
<evidence type="ECO:0000256" key="1">
    <source>
        <dbReference type="ARBA" id="ARBA00006534"/>
    </source>
</evidence>
<dbReference type="GO" id="GO:0006508">
    <property type="term" value="P:proteolysis"/>
    <property type="evidence" value="ECO:0007669"/>
    <property type="project" value="UniProtKB-KW"/>
</dbReference>
<evidence type="ECO:0000256" key="4">
    <source>
        <dbReference type="ARBA" id="ARBA00022825"/>
    </source>
</evidence>
<evidence type="ECO:0000256" key="2">
    <source>
        <dbReference type="ARBA" id="ARBA00022670"/>
    </source>
</evidence>
<dbReference type="PANTHER" id="PTHR20842:SF0">
    <property type="entry name" value="ALPHA-ASPARTYL DIPEPTIDASE"/>
    <property type="match status" value="1"/>
</dbReference>
<protein>
    <submittedName>
        <fullName evidence="5">Type 1 glutamine amidotransferase-like domain-containing protein</fullName>
    </submittedName>
</protein>
<keyword evidence="5" id="KW-0808">Transferase</keyword>
<dbReference type="InterPro" id="IPR029062">
    <property type="entry name" value="Class_I_gatase-like"/>
</dbReference>
<dbReference type="InterPro" id="IPR005320">
    <property type="entry name" value="Peptidase_S51"/>
</dbReference>
<gene>
    <name evidence="5" type="ORF">HHU08_11650</name>
</gene>
<dbReference type="PANTHER" id="PTHR20842">
    <property type="entry name" value="PROTEASE S51 ALPHA-ASPARTYL DIPEPTIDASE"/>
    <property type="match status" value="1"/>
</dbReference>
<dbReference type="AlphaFoldDB" id="A0A7Y0K9L9"/>
<sequence length="203" mass="22972">MAKIFLTSNGLSTEIIKHEFITALKQLTNPKAVIITTASPQKEKNKYASKTKNDLLQIGLKQVDFLDVEVEEAKKLKQYNIIYINGGNPFHLLYYIKKGGADTVISKLSKQNAIIMGTSAGALILGPHIEVVNHFTPEMNKIGMNDFTALNITDKAIFPHYDREDVFQDNSGQSIEHRIREFESNKHVSIVRLQDNQYILVNR</sequence>
<keyword evidence="6" id="KW-1185">Reference proteome</keyword>
<dbReference type="RefSeq" id="WP_169188521.1">
    <property type="nucleotide sequence ID" value="NZ_JABBPK010000001.1"/>
</dbReference>
<name>A0A7Y0K9L9_9BACI</name>
<keyword evidence="5" id="KW-0315">Glutamine amidotransferase</keyword>
<dbReference type="SUPFAM" id="SSF52317">
    <property type="entry name" value="Class I glutamine amidotransferase-like"/>
    <property type="match status" value="1"/>
</dbReference>
<keyword evidence="4" id="KW-0720">Serine protease</keyword>
<evidence type="ECO:0000313" key="6">
    <source>
        <dbReference type="Proteomes" id="UP000588491"/>
    </source>
</evidence>
<dbReference type="EMBL" id="JABBPK010000001">
    <property type="protein sequence ID" value="NMO77649.1"/>
    <property type="molecule type" value="Genomic_DNA"/>
</dbReference>
<keyword evidence="2" id="KW-0645">Protease</keyword>
<evidence type="ECO:0000313" key="5">
    <source>
        <dbReference type="EMBL" id="NMO77649.1"/>
    </source>
</evidence>
<dbReference type="Proteomes" id="UP000588491">
    <property type="component" value="Unassembled WGS sequence"/>
</dbReference>
<organism evidence="5 6">
    <name type="scientific">Niallia alba</name>
    <dbReference type="NCBI Taxonomy" id="2729105"/>
    <lineage>
        <taxon>Bacteria</taxon>
        <taxon>Bacillati</taxon>
        <taxon>Bacillota</taxon>
        <taxon>Bacilli</taxon>
        <taxon>Bacillales</taxon>
        <taxon>Bacillaceae</taxon>
        <taxon>Niallia</taxon>
    </lineage>
</organism>
<dbReference type="GO" id="GO:0008236">
    <property type="term" value="F:serine-type peptidase activity"/>
    <property type="evidence" value="ECO:0007669"/>
    <property type="project" value="UniProtKB-KW"/>
</dbReference>
<proteinExistence type="inferred from homology"/>
<keyword evidence="3" id="KW-0378">Hydrolase</keyword>
<dbReference type="GO" id="GO:0016740">
    <property type="term" value="F:transferase activity"/>
    <property type="evidence" value="ECO:0007669"/>
    <property type="project" value="UniProtKB-KW"/>
</dbReference>
<accession>A0A7Y0K9L9</accession>